<evidence type="ECO:0000313" key="1">
    <source>
        <dbReference type="EMBL" id="TDD19595.1"/>
    </source>
</evidence>
<proteinExistence type="predicted"/>
<organism evidence="1 2">
    <name type="scientific">Kribbella turkmenica</name>
    <dbReference type="NCBI Taxonomy" id="2530375"/>
    <lineage>
        <taxon>Bacteria</taxon>
        <taxon>Bacillati</taxon>
        <taxon>Actinomycetota</taxon>
        <taxon>Actinomycetes</taxon>
        <taxon>Propionibacteriales</taxon>
        <taxon>Kribbellaceae</taxon>
        <taxon>Kribbella</taxon>
    </lineage>
</organism>
<comment type="caution">
    <text evidence="1">The sequence shown here is derived from an EMBL/GenBank/DDBJ whole genome shotgun (WGS) entry which is preliminary data.</text>
</comment>
<dbReference type="Pfam" id="PF09996">
    <property type="entry name" value="DUF2237"/>
    <property type="match status" value="1"/>
</dbReference>
<dbReference type="Gene3D" id="3.30.56.110">
    <property type="entry name" value="Protein of unknown function DUF2237"/>
    <property type="match status" value="1"/>
</dbReference>
<gene>
    <name evidence="1" type="ORF">E1218_23800</name>
</gene>
<dbReference type="Proteomes" id="UP000295172">
    <property type="component" value="Unassembled WGS sequence"/>
</dbReference>
<reference evidence="1 2" key="1">
    <citation type="submission" date="2019-02" db="EMBL/GenBank/DDBJ databases">
        <title>Draft genome sequences of novel Actinobacteria.</title>
        <authorList>
            <person name="Sahin N."/>
            <person name="Ay H."/>
            <person name="Saygin H."/>
        </authorList>
    </citation>
    <scope>NUCLEOTIDE SEQUENCE [LARGE SCALE GENOMIC DNA]</scope>
    <source>
        <strain evidence="1 2">16K104</strain>
    </source>
</reference>
<dbReference type="InterPro" id="IPR018714">
    <property type="entry name" value="DUF2237"/>
</dbReference>
<dbReference type="PANTHER" id="PTHR37466">
    <property type="entry name" value="SLR1628 PROTEIN"/>
    <property type="match status" value="1"/>
</dbReference>
<dbReference type="RefSeq" id="WP_132323777.1">
    <property type="nucleotide sequence ID" value="NZ_SMKR01000113.1"/>
</dbReference>
<dbReference type="OrthoDB" id="9792525at2"/>
<sequence length="130" mass="13987">MDSDLNVLGEPLEECGTDPVTGFYRDGCCTSGPEDLGSHTVCAVMTAEFLAHQLSVGNDLVTPRPELHFAGLKPGDRWCVVAIRWLQAYHEGVPAPVVLASTHARSLDTIPLEVLREHAVDVPPDLSALT</sequence>
<protein>
    <submittedName>
        <fullName evidence="1">DUF2237 domain-containing protein</fullName>
    </submittedName>
</protein>
<name>A0A4R4WR30_9ACTN</name>
<accession>A0A4R4WR30</accession>
<dbReference type="PANTHER" id="PTHR37466:SF1">
    <property type="entry name" value="SLR1628 PROTEIN"/>
    <property type="match status" value="1"/>
</dbReference>
<dbReference type="EMBL" id="SMKR01000113">
    <property type="protein sequence ID" value="TDD19595.1"/>
    <property type="molecule type" value="Genomic_DNA"/>
</dbReference>
<evidence type="ECO:0000313" key="2">
    <source>
        <dbReference type="Proteomes" id="UP000295172"/>
    </source>
</evidence>
<dbReference type="AlphaFoldDB" id="A0A4R4WR30"/>
<keyword evidence="2" id="KW-1185">Reference proteome</keyword>